<dbReference type="InterPro" id="IPR036866">
    <property type="entry name" value="RibonucZ/Hydroxyglut_hydro"/>
</dbReference>
<dbReference type="Proteomes" id="UP001431776">
    <property type="component" value="Unassembled WGS sequence"/>
</dbReference>
<dbReference type="InterPro" id="IPR052926">
    <property type="entry name" value="Metallo-beta-lactamase_dom"/>
</dbReference>
<gene>
    <name evidence="2" type="ORF">QJ522_20815</name>
</gene>
<dbReference type="InterPro" id="IPR041712">
    <property type="entry name" value="DHPS-like_MBL-fold"/>
</dbReference>
<protein>
    <submittedName>
        <fullName evidence="2">MBL fold metallo-hydrolase</fullName>
    </submittedName>
</protein>
<feature type="domain" description="Metallo-beta-lactamase" evidence="1">
    <location>
        <begin position="23"/>
        <end position="249"/>
    </location>
</feature>
<dbReference type="AlphaFoldDB" id="A0AAW6U7I8"/>
<organism evidence="2 3">
    <name type="scientific">Anaerobaca lacustris</name>
    <dbReference type="NCBI Taxonomy" id="3044600"/>
    <lineage>
        <taxon>Bacteria</taxon>
        <taxon>Pseudomonadati</taxon>
        <taxon>Planctomycetota</taxon>
        <taxon>Phycisphaerae</taxon>
        <taxon>Sedimentisphaerales</taxon>
        <taxon>Anaerobacaceae</taxon>
        <taxon>Anaerobaca</taxon>
    </lineage>
</organism>
<accession>A0AAW6U7I8</accession>
<evidence type="ECO:0000313" key="3">
    <source>
        <dbReference type="Proteomes" id="UP001431776"/>
    </source>
</evidence>
<dbReference type="PANTHER" id="PTHR13754">
    <property type="entry name" value="METALLO-BETA-LACTAMASE SUPERFAMILY PROTEIN"/>
    <property type="match status" value="1"/>
</dbReference>
<sequence length="278" mass="30539">MTTVHLTILAENTVYRGGLRAEHGFSVWVEAYEKKILFDSGQSDLLLQNAEALGIDLAQAYAVVLSHGHYDHVGGLDRVLDLAPRANVYLHPLAIEPKFSASNGTTHEIGVTSALRDRLAGRIASGRGVYTETVTPIFPGVMVTGPIPRISEFEDVGGRFFLDSEGRQPDLLMDDQAMFLETPRGLVVVLGCAHAGVVNTLEHIRHLALNQRIHAVLGGMHLVHASDVRIQRTLDAFRRLGIERIGPAHCTGWHAARQIWNAFDKQCFLCCVGTQMSF</sequence>
<dbReference type="SUPFAM" id="SSF56281">
    <property type="entry name" value="Metallo-hydrolase/oxidoreductase"/>
    <property type="match status" value="1"/>
</dbReference>
<evidence type="ECO:0000259" key="1">
    <source>
        <dbReference type="Pfam" id="PF00753"/>
    </source>
</evidence>
<dbReference type="Pfam" id="PF00753">
    <property type="entry name" value="Lactamase_B"/>
    <property type="match status" value="1"/>
</dbReference>
<name>A0AAW6U7I8_9BACT</name>
<dbReference type="RefSeq" id="WP_349246924.1">
    <property type="nucleotide sequence ID" value="NZ_JASCXX010000038.1"/>
</dbReference>
<dbReference type="InterPro" id="IPR001279">
    <property type="entry name" value="Metallo-B-lactamas"/>
</dbReference>
<evidence type="ECO:0000313" key="2">
    <source>
        <dbReference type="EMBL" id="MDI6451516.1"/>
    </source>
</evidence>
<dbReference type="GO" id="GO:0016740">
    <property type="term" value="F:transferase activity"/>
    <property type="evidence" value="ECO:0007669"/>
    <property type="project" value="TreeGrafter"/>
</dbReference>
<dbReference type="EMBL" id="JASCXX010000038">
    <property type="protein sequence ID" value="MDI6451516.1"/>
    <property type="molecule type" value="Genomic_DNA"/>
</dbReference>
<keyword evidence="3" id="KW-1185">Reference proteome</keyword>
<comment type="caution">
    <text evidence="2">The sequence shown here is derived from an EMBL/GenBank/DDBJ whole genome shotgun (WGS) entry which is preliminary data.</text>
</comment>
<dbReference type="PANTHER" id="PTHR13754:SF13">
    <property type="entry name" value="METALLO-BETA-LACTAMASE SUPERFAMILY PROTEIN (AFU_ORTHOLOGUE AFUA_3G07630)"/>
    <property type="match status" value="1"/>
</dbReference>
<dbReference type="Gene3D" id="3.60.15.10">
    <property type="entry name" value="Ribonuclease Z/Hydroxyacylglutathione hydrolase-like"/>
    <property type="match status" value="1"/>
</dbReference>
<proteinExistence type="predicted"/>
<dbReference type="CDD" id="cd07713">
    <property type="entry name" value="DHPS-like_MBL-fold"/>
    <property type="match status" value="1"/>
</dbReference>
<reference evidence="2" key="1">
    <citation type="submission" date="2023-05" db="EMBL/GenBank/DDBJ databases">
        <title>Anaerotaeda fermentans gen. nov., sp. nov., a novel anaerobic planctomycete of the new family within the order Sedimentisphaerales isolated from Taman Peninsula, Russia.</title>
        <authorList>
            <person name="Khomyakova M.A."/>
            <person name="Merkel A.Y."/>
            <person name="Slobodkin A.I."/>
        </authorList>
    </citation>
    <scope>NUCLEOTIDE SEQUENCE</scope>
    <source>
        <strain evidence="2">M17dextr</strain>
    </source>
</reference>